<evidence type="ECO:0000259" key="1">
    <source>
        <dbReference type="Pfam" id="PF14392"/>
    </source>
</evidence>
<dbReference type="PANTHER" id="PTHR31286:SF178">
    <property type="entry name" value="DUF4283 DOMAIN-CONTAINING PROTEIN"/>
    <property type="match status" value="1"/>
</dbReference>
<reference evidence="2" key="1">
    <citation type="submission" date="2022-12" db="EMBL/GenBank/DDBJ databases">
        <title>Draft genome assemblies for two species of Escallonia (Escalloniales).</title>
        <authorList>
            <person name="Chanderbali A."/>
            <person name="Dervinis C."/>
            <person name="Anghel I."/>
            <person name="Soltis D."/>
            <person name="Soltis P."/>
            <person name="Zapata F."/>
        </authorList>
    </citation>
    <scope>NUCLEOTIDE SEQUENCE</scope>
    <source>
        <strain evidence="2">UCBG64.0493</strain>
        <tissue evidence="2">Leaf</tissue>
    </source>
</reference>
<dbReference type="InterPro" id="IPR025836">
    <property type="entry name" value="Zn_knuckle_CX2CX4HX4C"/>
</dbReference>
<organism evidence="2 3">
    <name type="scientific">Escallonia herrerae</name>
    <dbReference type="NCBI Taxonomy" id="1293975"/>
    <lineage>
        <taxon>Eukaryota</taxon>
        <taxon>Viridiplantae</taxon>
        <taxon>Streptophyta</taxon>
        <taxon>Embryophyta</taxon>
        <taxon>Tracheophyta</taxon>
        <taxon>Spermatophyta</taxon>
        <taxon>Magnoliopsida</taxon>
        <taxon>eudicotyledons</taxon>
        <taxon>Gunneridae</taxon>
        <taxon>Pentapetalae</taxon>
        <taxon>asterids</taxon>
        <taxon>campanulids</taxon>
        <taxon>Escalloniales</taxon>
        <taxon>Escalloniaceae</taxon>
        <taxon>Escallonia</taxon>
    </lineage>
</organism>
<sequence>MKIQPLEDYKLCITFNHEWDRSRVLDSRPWSVMSSHLVVRDWPPDLSMEEIEFNTSSFWIRICGLPPNQMTKRKNAKITESIGSLKEVDFTSNGRISWFKYLRIRVEIDIRHQLQTGFNRNKEANQKAWIQLQYEQLPDFYFNCGRLGRVGRTCPFPPLKVPKNMSNSFRPWLRADDTESLPPGATWNPYQNLLEN</sequence>
<dbReference type="EMBL" id="JAVXUP010000771">
    <property type="protein sequence ID" value="KAK3021224.1"/>
    <property type="molecule type" value="Genomic_DNA"/>
</dbReference>
<dbReference type="Pfam" id="PF14392">
    <property type="entry name" value="zf-CCHC_4"/>
    <property type="match status" value="1"/>
</dbReference>
<dbReference type="PANTHER" id="PTHR31286">
    <property type="entry name" value="GLYCINE-RICH CELL WALL STRUCTURAL PROTEIN 1.8-LIKE"/>
    <property type="match status" value="1"/>
</dbReference>
<name>A0AA89AXU8_9ASTE</name>
<evidence type="ECO:0000313" key="2">
    <source>
        <dbReference type="EMBL" id="KAK3021224.1"/>
    </source>
</evidence>
<feature type="domain" description="Zinc knuckle CX2CX4HX4C" evidence="1">
    <location>
        <begin position="108"/>
        <end position="155"/>
    </location>
</feature>
<gene>
    <name evidence="2" type="ORF">RJ639_045125</name>
</gene>
<evidence type="ECO:0000313" key="3">
    <source>
        <dbReference type="Proteomes" id="UP001188597"/>
    </source>
</evidence>
<protein>
    <recommendedName>
        <fullName evidence="1">Zinc knuckle CX2CX4HX4C domain-containing protein</fullName>
    </recommendedName>
</protein>
<dbReference type="AlphaFoldDB" id="A0AA89AXU8"/>
<keyword evidence="3" id="KW-1185">Reference proteome</keyword>
<dbReference type="InterPro" id="IPR040256">
    <property type="entry name" value="At4g02000-like"/>
</dbReference>
<proteinExistence type="predicted"/>
<comment type="caution">
    <text evidence="2">The sequence shown here is derived from an EMBL/GenBank/DDBJ whole genome shotgun (WGS) entry which is preliminary data.</text>
</comment>
<accession>A0AA89AXU8</accession>
<dbReference type="Proteomes" id="UP001188597">
    <property type="component" value="Unassembled WGS sequence"/>
</dbReference>